<organism evidence="2">
    <name type="scientific">Rhipicephalus zambeziensis</name>
    <dbReference type="NCBI Taxonomy" id="60191"/>
    <lineage>
        <taxon>Eukaryota</taxon>
        <taxon>Metazoa</taxon>
        <taxon>Ecdysozoa</taxon>
        <taxon>Arthropoda</taxon>
        <taxon>Chelicerata</taxon>
        <taxon>Arachnida</taxon>
        <taxon>Acari</taxon>
        <taxon>Parasitiformes</taxon>
        <taxon>Ixodida</taxon>
        <taxon>Ixodoidea</taxon>
        <taxon>Ixodidae</taxon>
        <taxon>Rhipicephalinae</taxon>
        <taxon>Rhipicephalus</taxon>
        <taxon>Rhipicephalus</taxon>
    </lineage>
</organism>
<sequence>MLKVCKKRLFCQMVESMMNEGVVITIITAQVTALGTLKPQCSCHFLRDLFTTILRFVAFSLDVVNGGSFFFGRWGHIKQISKHTSTQMRG</sequence>
<dbReference type="EMBL" id="GFPF01002094">
    <property type="protein sequence ID" value="MAA13240.1"/>
    <property type="molecule type" value="Transcribed_RNA"/>
</dbReference>
<keyword evidence="1" id="KW-1133">Transmembrane helix</keyword>
<feature type="transmembrane region" description="Helical" evidence="1">
    <location>
        <begin position="21"/>
        <end position="37"/>
    </location>
</feature>
<feature type="transmembrane region" description="Helical" evidence="1">
    <location>
        <begin position="49"/>
        <end position="72"/>
    </location>
</feature>
<dbReference type="AlphaFoldDB" id="A0A224YHI1"/>
<keyword evidence="1" id="KW-0812">Transmembrane</keyword>
<reference evidence="2" key="1">
    <citation type="journal article" date="2017" name="Parasit. Vectors">
        <title>Sialotranscriptomics of Rhipicephalus zambeziensis reveals intricate expression profiles of secretory proteins and suggests tight temporal transcriptional regulation during blood-feeding.</title>
        <authorList>
            <person name="de Castro M.H."/>
            <person name="de Klerk D."/>
            <person name="Pienaar R."/>
            <person name="Rees D.J.G."/>
            <person name="Mans B.J."/>
        </authorList>
    </citation>
    <scope>NUCLEOTIDE SEQUENCE</scope>
    <source>
        <tissue evidence="2">Salivary glands</tissue>
    </source>
</reference>
<name>A0A224YHI1_9ACAR</name>
<evidence type="ECO:0000313" key="2">
    <source>
        <dbReference type="EMBL" id="MAA13240.1"/>
    </source>
</evidence>
<protein>
    <submittedName>
        <fullName evidence="2">Uncharacterized protein</fullName>
    </submittedName>
</protein>
<proteinExistence type="predicted"/>
<keyword evidence="1" id="KW-0472">Membrane</keyword>
<evidence type="ECO:0000256" key="1">
    <source>
        <dbReference type="SAM" id="Phobius"/>
    </source>
</evidence>
<accession>A0A224YHI1</accession>